<sequence length="102" mass="10553">MGLAGGTEAWRREGGVAAGRGPGGPLPPRYQRPTPPHAAISRGRRESTPPLVVLGSFVMVVDGSNAVQFAISVEVREGEIMAMLGASGAGKSTLIDMLLGWI</sequence>
<dbReference type="GO" id="GO:0016887">
    <property type="term" value="F:ATP hydrolysis activity"/>
    <property type="evidence" value="ECO:0007669"/>
    <property type="project" value="InterPro"/>
</dbReference>
<dbReference type="GO" id="GO:0005524">
    <property type="term" value="F:ATP binding"/>
    <property type="evidence" value="ECO:0007669"/>
    <property type="project" value="InterPro"/>
</dbReference>
<feature type="region of interest" description="Disordered" evidence="1">
    <location>
        <begin position="1"/>
        <end position="45"/>
    </location>
</feature>
<organism evidence="3">
    <name type="scientific">Panicum hallii</name>
    <dbReference type="NCBI Taxonomy" id="206008"/>
    <lineage>
        <taxon>Eukaryota</taxon>
        <taxon>Viridiplantae</taxon>
        <taxon>Streptophyta</taxon>
        <taxon>Embryophyta</taxon>
        <taxon>Tracheophyta</taxon>
        <taxon>Spermatophyta</taxon>
        <taxon>Magnoliopsida</taxon>
        <taxon>Liliopsida</taxon>
        <taxon>Poales</taxon>
        <taxon>Poaceae</taxon>
        <taxon>PACMAD clade</taxon>
        <taxon>Panicoideae</taxon>
        <taxon>Panicodae</taxon>
        <taxon>Paniceae</taxon>
        <taxon>Panicinae</taxon>
        <taxon>Panicum</taxon>
        <taxon>Panicum sect. Panicum</taxon>
    </lineage>
</organism>
<dbReference type="EMBL" id="CM008046">
    <property type="protein sequence ID" value="PVH66641.1"/>
    <property type="molecule type" value="Genomic_DNA"/>
</dbReference>
<name>A0A2T8KWU4_9POAL</name>
<dbReference type="Gramene" id="PVH66641">
    <property type="protein sequence ID" value="PVH66641"/>
    <property type="gene ID" value="PAHAL_1G303600"/>
</dbReference>
<dbReference type="SUPFAM" id="SSF52540">
    <property type="entry name" value="P-loop containing nucleoside triphosphate hydrolases"/>
    <property type="match status" value="1"/>
</dbReference>
<gene>
    <name evidence="3" type="ORF">PAHAL_1G303600</name>
</gene>
<feature type="compositionally biased region" description="Pro residues" evidence="1">
    <location>
        <begin position="24"/>
        <end position="36"/>
    </location>
</feature>
<dbReference type="Proteomes" id="UP000243499">
    <property type="component" value="Chromosome 1"/>
</dbReference>
<reference evidence="3" key="1">
    <citation type="submission" date="2018-04" db="EMBL/GenBank/DDBJ databases">
        <title>WGS assembly of Panicum hallii.</title>
        <authorList>
            <person name="Lovell J."/>
            <person name="Jenkins J."/>
            <person name="Lowry D."/>
            <person name="Mamidi S."/>
            <person name="Sreedasyam A."/>
            <person name="Weng X."/>
            <person name="Barry K."/>
            <person name="Bonette J."/>
            <person name="Campitelli B."/>
            <person name="Daum C."/>
            <person name="Gordon S."/>
            <person name="Gould B."/>
            <person name="Lipzen A."/>
            <person name="Macqueen A."/>
            <person name="Palacio-Mejia J."/>
            <person name="Plott C."/>
            <person name="Shakirov E."/>
            <person name="Shu S."/>
            <person name="Yoshinaga Y."/>
            <person name="Zane M."/>
            <person name="Rokhsar D."/>
            <person name="Grimwood J."/>
            <person name="Schmutz J."/>
            <person name="Juenger T."/>
        </authorList>
    </citation>
    <scope>NUCLEOTIDE SEQUENCE [LARGE SCALE GENOMIC DNA]</scope>
    <source>
        <strain evidence="3">FIL2</strain>
    </source>
</reference>
<dbReference type="Pfam" id="PF00005">
    <property type="entry name" value="ABC_tran"/>
    <property type="match status" value="1"/>
</dbReference>
<protein>
    <recommendedName>
        <fullName evidence="2">ABC transporter domain-containing protein</fullName>
    </recommendedName>
</protein>
<dbReference type="AlphaFoldDB" id="A0A2T8KWU4"/>
<feature type="domain" description="ABC transporter" evidence="2">
    <location>
        <begin position="71"/>
        <end position="100"/>
    </location>
</feature>
<dbReference type="InterPro" id="IPR027417">
    <property type="entry name" value="P-loop_NTPase"/>
</dbReference>
<proteinExistence type="predicted"/>
<dbReference type="Gene3D" id="3.40.50.300">
    <property type="entry name" value="P-loop containing nucleotide triphosphate hydrolases"/>
    <property type="match status" value="1"/>
</dbReference>
<evidence type="ECO:0000313" key="3">
    <source>
        <dbReference type="EMBL" id="PVH66641.1"/>
    </source>
</evidence>
<evidence type="ECO:0000259" key="2">
    <source>
        <dbReference type="Pfam" id="PF00005"/>
    </source>
</evidence>
<accession>A0A2T8KWU4</accession>
<evidence type="ECO:0000256" key="1">
    <source>
        <dbReference type="SAM" id="MobiDB-lite"/>
    </source>
</evidence>
<dbReference type="InterPro" id="IPR003439">
    <property type="entry name" value="ABC_transporter-like_ATP-bd"/>
</dbReference>